<evidence type="ECO:0000259" key="4">
    <source>
        <dbReference type="Pfam" id="PF01420"/>
    </source>
</evidence>
<feature type="domain" description="Type I restriction modification DNA specificity" evidence="4">
    <location>
        <begin position="208"/>
        <end position="380"/>
    </location>
</feature>
<dbReference type="CDD" id="cd17260">
    <property type="entry name" value="RMtype1_S_EcoEI-TRD1-CR1_like"/>
    <property type="match status" value="1"/>
</dbReference>
<sequence>MEQVLYKLPYGWEWQAIEDVAQIGADRGFVPTPDSEGNVPFIGMTDIDQETGQKSTYELRKFDDVKKGYTKFQRNAVLFAKITPCTENNKTALIDNVNCGFATTEVFPIHALDSVEPKYLLHFFRSPSVRRFLIDQMEGATGRQRVPLKALKNVSVPVCGLREQKRIVEKLDALLTRIDTAIEHLQESITLADALLKSSLSSMLTRQEHWDKVRLNDVCQITSKLCDPREEQYLDMFHIGGANITSFSGELIDLKTARDEKLISGKFPFDNSMVLYSKIRPYLMKVARPTISGICSADIYPLTPDKKRMTRDFLFYLLLSEQFTQYAIEGSSRAGMPKVNRNHLFNFEFHLPSIDEQRSICNSLDSLVKKTNEMSKELASKLSFLTGLRASILDSAFKGEL</sequence>
<reference evidence="5" key="1">
    <citation type="submission" date="2022-09" db="EMBL/GenBank/DDBJ databases">
        <authorList>
            <person name="Li Z.-J."/>
        </authorList>
    </citation>
    <scope>NUCLEOTIDE SEQUENCE</scope>
    <source>
        <strain evidence="5">TGB10</strain>
        <plasmid evidence="5">unnamed</plasmid>
    </source>
</reference>
<geneLocation type="plasmid" evidence="5 6">
    <name>unnamed</name>
</geneLocation>
<evidence type="ECO:0000313" key="6">
    <source>
        <dbReference type="Proteomes" id="UP001164676"/>
    </source>
</evidence>
<proteinExistence type="inferred from homology"/>
<keyword evidence="2" id="KW-0680">Restriction system</keyword>
<evidence type="ECO:0000313" key="5">
    <source>
        <dbReference type="EMBL" id="WBA16759.1"/>
    </source>
</evidence>
<dbReference type="PANTHER" id="PTHR43140">
    <property type="entry name" value="TYPE-1 RESTRICTION ENZYME ECOKI SPECIFICITY PROTEIN"/>
    <property type="match status" value="1"/>
</dbReference>
<accession>A0ABY7LHU7</accession>
<keyword evidence="5" id="KW-0255">Endonuclease</keyword>
<dbReference type="InterPro" id="IPR051212">
    <property type="entry name" value="Type-I_RE_S_subunit"/>
</dbReference>
<dbReference type="Proteomes" id="UP001164676">
    <property type="component" value="Plasmid unnamed"/>
</dbReference>
<dbReference type="PANTHER" id="PTHR43140:SF1">
    <property type="entry name" value="TYPE I RESTRICTION ENZYME ECOKI SPECIFICITY SUBUNIT"/>
    <property type="match status" value="1"/>
</dbReference>
<feature type="domain" description="Type I restriction modification DNA specificity" evidence="4">
    <location>
        <begin position="11"/>
        <end position="186"/>
    </location>
</feature>
<organism evidence="5 6">
    <name type="scientific">Salinivibrio proteolyticus</name>
    <dbReference type="NCBI Taxonomy" id="334715"/>
    <lineage>
        <taxon>Bacteria</taxon>
        <taxon>Pseudomonadati</taxon>
        <taxon>Pseudomonadota</taxon>
        <taxon>Gammaproteobacteria</taxon>
        <taxon>Vibrionales</taxon>
        <taxon>Vibrionaceae</taxon>
        <taxon>Salinivibrio</taxon>
    </lineage>
</organism>
<comment type="similarity">
    <text evidence="1">Belongs to the type-I restriction system S methylase family.</text>
</comment>
<dbReference type="EC" id="3.1.21.-" evidence="5"/>
<keyword evidence="5" id="KW-0378">Hydrolase</keyword>
<gene>
    <name evidence="5" type="ORF">N7E60_15400</name>
</gene>
<keyword evidence="5" id="KW-0540">Nuclease</keyword>
<name>A0ABY7LHU7_9GAMM</name>
<evidence type="ECO:0000256" key="3">
    <source>
        <dbReference type="ARBA" id="ARBA00023125"/>
    </source>
</evidence>
<dbReference type="InterPro" id="IPR044946">
    <property type="entry name" value="Restrct_endonuc_typeI_TRD_sf"/>
</dbReference>
<protein>
    <submittedName>
        <fullName evidence="5">Restriction endonuclease subunit S</fullName>
        <ecNumber evidence="5">3.1.21.-</ecNumber>
    </submittedName>
</protein>
<keyword evidence="3" id="KW-0238">DNA-binding</keyword>
<dbReference type="SUPFAM" id="SSF116734">
    <property type="entry name" value="DNA methylase specificity domain"/>
    <property type="match status" value="2"/>
</dbReference>
<dbReference type="GO" id="GO:0016787">
    <property type="term" value="F:hydrolase activity"/>
    <property type="evidence" value="ECO:0007669"/>
    <property type="project" value="UniProtKB-KW"/>
</dbReference>
<dbReference type="Pfam" id="PF01420">
    <property type="entry name" value="Methylase_S"/>
    <property type="match status" value="2"/>
</dbReference>
<keyword evidence="6" id="KW-1185">Reference proteome</keyword>
<dbReference type="EMBL" id="CP114585">
    <property type="protein sequence ID" value="WBA16759.1"/>
    <property type="molecule type" value="Genomic_DNA"/>
</dbReference>
<dbReference type="Gene3D" id="3.90.220.20">
    <property type="entry name" value="DNA methylase specificity domains"/>
    <property type="match status" value="2"/>
</dbReference>
<dbReference type="RefSeq" id="WP_269598985.1">
    <property type="nucleotide sequence ID" value="NZ_CP114585.1"/>
</dbReference>
<evidence type="ECO:0000256" key="2">
    <source>
        <dbReference type="ARBA" id="ARBA00022747"/>
    </source>
</evidence>
<dbReference type="InterPro" id="IPR000055">
    <property type="entry name" value="Restrct_endonuc_typeI_TRD"/>
</dbReference>
<dbReference type="GO" id="GO:0004519">
    <property type="term" value="F:endonuclease activity"/>
    <property type="evidence" value="ECO:0007669"/>
    <property type="project" value="UniProtKB-KW"/>
</dbReference>
<keyword evidence="5" id="KW-0614">Plasmid</keyword>
<evidence type="ECO:0000256" key="1">
    <source>
        <dbReference type="ARBA" id="ARBA00010923"/>
    </source>
</evidence>